<keyword evidence="4" id="KW-0547">Nucleotide-binding</keyword>
<feature type="compositionally biased region" description="Polar residues" evidence="9">
    <location>
        <begin position="159"/>
        <end position="169"/>
    </location>
</feature>
<evidence type="ECO:0000256" key="5">
    <source>
        <dbReference type="ARBA" id="ARBA00022777"/>
    </source>
</evidence>
<sequence length="904" mass="97990">MQTRKVTTYGRRSIAIVPASTGAGLLPRTPARAPESDSSSDSLTEISAGLVIVSPSPIRPRVSPVAIQRSKVLQSKPGSSSNKSAKKENLFAGISTLSITSPAPVAKPRKRKPLLVPSPKLRGSPKQSRIDKKIRTRPSLAKVSTPRRVPLQRTDRNQPPKQAADSTIEISDDENHSAPNKQLSTRPPSAQTRRRIETVQAPESVLVMSSDSSCSETHPAQAILPRASNLSRPQPLLRQNAILGTPPQFRRSSAARLSAGSYPRLSLGLLENAPSPRPTSPLVLGDDLPSSVDSDDELAFLNVAAELESKPAPPLTGTRSEPKPVPQAQLKDSALEFKAPGGPSRMTELRPSRHAASTSGPKSLAPTTKPLPPSSKPSIVFVEIPVPKKSSKLKARSNSVEKRSVAQPSQVAQAPSENPSRTPNTKLTRPPKLPKPDTTSKRKSTDSPTKITLPSVPDSAKPNTAKPPTKTHSKSHSYSLSTPYSRGFRSLLEACSQPEAIDLDAFVATFSTDDVHAHYPAPSIVSGSRRRWRKIGEASYSEVFGLGGVVVKVIPLKMDQDGWNGTEGPCVSEMADVEKEIAITRAMGDIQEGFIKLAKAYVARGSYPLELLNLWDAYDREFGSESIRPDSFLSSQLYVLLILPDGGLDLEHYSFAPRTSWRAAAGIFWQVAQTLARAESLVRFEHRDLHWGQILVQNVPPKAKGSKSKSHSGAMDSPERSGVRVTLIDLGLSRMDTHTRKAWFTELEPEIFEGEGDHQFDVYRMMKAHCLSAGSVECAWEEFRPLTNVMWLHYLAHKLLHAKGLRKPDTIASRYHTIDDVEAEVQAFSCLVEVEKILAAAIIRAGGPAVPKVGGSLLKKAAKGASGSGVQKLATAQSVIRWGAEKRWVYAACGLVEDDAGVMP</sequence>
<dbReference type="PANTHER" id="PTHR24419">
    <property type="entry name" value="INTERLEUKIN-1 RECEPTOR-ASSOCIATED KINASE"/>
    <property type="match status" value="1"/>
</dbReference>
<evidence type="ECO:0000256" key="6">
    <source>
        <dbReference type="ARBA" id="ARBA00022840"/>
    </source>
</evidence>
<proteinExistence type="predicted"/>
<evidence type="ECO:0000313" key="11">
    <source>
        <dbReference type="EMBL" id="KAB5594150.1"/>
    </source>
</evidence>
<name>A0A5N5QQX2_9AGAM</name>
<feature type="compositionally biased region" description="Polar residues" evidence="9">
    <location>
        <begin position="177"/>
        <end position="191"/>
    </location>
</feature>
<evidence type="ECO:0000256" key="7">
    <source>
        <dbReference type="ARBA" id="ARBA00047899"/>
    </source>
</evidence>
<dbReference type="Gene3D" id="3.30.200.20">
    <property type="entry name" value="Phosphorylase Kinase, domain 1"/>
    <property type="match status" value="1"/>
</dbReference>
<comment type="caution">
    <text evidence="11">The sequence shown here is derived from an EMBL/GenBank/DDBJ whole genome shotgun (WGS) entry which is preliminary data.</text>
</comment>
<dbReference type="OrthoDB" id="5327538at2759"/>
<feature type="region of interest" description="Disordered" evidence="9">
    <location>
        <begin position="20"/>
        <end position="42"/>
    </location>
</feature>
<dbReference type="SUPFAM" id="SSF56112">
    <property type="entry name" value="Protein kinase-like (PK-like)"/>
    <property type="match status" value="1"/>
</dbReference>
<dbReference type="AlphaFoldDB" id="A0A5N5QQX2"/>
<gene>
    <name evidence="11" type="ORF">CTheo_2366</name>
</gene>
<feature type="domain" description="Serine/threonine-protein kinase haspin C-terminal" evidence="10">
    <location>
        <begin position="749"/>
        <end position="832"/>
    </location>
</feature>
<dbReference type="GO" id="GO:0000278">
    <property type="term" value="P:mitotic cell cycle"/>
    <property type="evidence" value="ECO:0007669"/>
    <property type="project" value="TreeGrafter"/>
</dbReference>
<dbReference type="GO" id="GO:0072354">
    <property type="term" value="F:histone H3T3 kinase activity"/>
    <property type="evidence" value="ECO:0007669"/>
    <property type="project" value="TreeGrafter"/>
</dbReference>
<protein>
    <recommendedName>
        <fullName evidence="1">non-specific serine/threonine protein kinase</fullName>
        <ecNumber evidence="1">2.7.11.1</ecNumber>
    </recommendedName>
</protein>
<keyword evidence="5 11" id="KW-0418">Kinase</keyword>
<feature type="compositionally biased region" description="Basic and acidic residues" evidence="9">
    <location>
        <begin position="434"/>
        <end position="445"/>
    </location>
</feature>
<dbReference type="GO" id="GO:0005524">
    <property type="term" value="F:ATP binding"/>
    <property type="evidence" value="ECO:0007669"/>
    <property type="project" value="UniProtKB-KW"/>
</dbReference>
<dbReference type="InterPro" id="IPR024604">
    <property type="entry name" value="GSG2_C"/>
</dbReference>
<dbReference type="GO" id="GO:0005634">
    <property type="term" value="C:nucleus"/>
    <property type="evidence" value="ECO:0007669"/>
    <property type="project" value="TreeGrafter"/>
</dbReference>
<comment type="catalytic activity">
    <reaction evidence="8">
        <text>L-seryl-[protein] + ATP = O-phospho-L-seryl-[protein] + ADP + H(+)</text>
        <dbReference type="Rhea" id="RHEA:17989"/>
        <dbReference type="Rhea" id="RHEA-COMP:9863"/>
        <dbReference type="Rhea" id="RHEA-COMP:11604"/>
        <dbReference type="ChEBI" id="CHEBI:15378"/>
        <dbReference type="ChEBI" id="CHEBI:29999"/>
        <dbReference type="ChEBI" id="CHEBI:30616"/>
        <dbReference type="ChEBI" id="CHEBI:83421"/>
        <dbReference type="ChEBI" id="CHEBI:456216"/>
        <dbReference type="EC" id="2.7.11.1"/>
    </reaction>
</comment>
<evidence type="ECO:0000313" key="12">
    <source>
        <dbReference type="Proteomes" id="UP000383932"/>
    </source>
</evidence>
<evidence type="ECO:0000256" key="9">
    <source>
        <dbReference type="SAM" id="MobiDB-lite"/>
    </source>
</evidence>
<dbReference type="Gene3D" id="1.10.510.10">
    <property type="entry name" value="Transferase(Phosphotransferase) domain 1"/>
    <property type="match status" value="1"/>
</dbReference>
<evidence type="ECO:0000256" key="4">
    <source>
        <dbReference type="ARBA" id="ARBA00022741"/>
    </source>
</evidence>
<dbReference type="EC" id="2.7.11.1" evidence="1"/>
<keyword evidence="6" id="KW-0067">ATP-binding</keyword>
<keyword evidence="3" id="KW-0808">Transferase</keyword>
<dbReference type="EMBL" id="SSOP01000024">
    <property type="protein sequence ID" value="KAB5594150.1"/>
    <property type="molecule type" value="Genomic_DNA"/>
</dbReference>
<comment type="catalytic activity">
    <reaction evidence="7">
        <text>L-threonyl-[protein] + ATP = O-phospho-L-threonyl-[protein] + ADP + H(+)</text>
        <dbReference type="Rhea" id="RHEA:46608"/>
        <dbReference type="Rhea" id="RHEA-COMP:11060"/>
        <dbReference type="Rhea" id="RHEA-COMP:11605"/>
        <dbReference type="ChEBI" id="CHEBI:15378"/>
        <dbReference type="ChEBI" id="CHEBI:30013"/>
        <dbReference type="ChEBI" id="CHEBI:30616"/>
        <dbReference type="ChEBI" id="CHEBI:61977"/>
        <dbReference type="ChEBI" id="CHEBI:456216"/>
        <dbReference type="EC" id="2.7.11.1"/>
    </reaction>
</comment>
<dbReference type="GO" id="GO:0035556">
    <property type="term" value="P:intracellular signal transduction"/>
    <property type="evidence" value="ECO:0007669"/>
    <property type="project" value="TreeGrafter"/>
</dbReference>
<dbReference type="Pfam" id="PF12330">
    <property type="entry name" value="Haspin_kinase"/>
    <property type="match status" value="1"/>
</dbReference>
<evidence type="ECO:0000259" key="10">
    <source>
        <dbReference type="SMART" id="SM01331"/>
    </source>
</evidence>
<keyword evidence="12" id="KW-1185">Reference proteome</keyword>
<dbReference type="PANTHER" id="PTHR24419:SF18">
    <property type="entry name" value="SERINE_THREONINE-PROTEIN KINASE HASPIN"/>
    <property type="match status" value="1"/>
</dbReference>
<organism evidence="11 12">
    <name type="scientific">Ceratobasidium theobromae</name>
    <dbReference type="NCBI Taxonomy" id="1582974"/>
    <lineage>
        <taxon>Eukaryota</taxon>
        <taxon>Fungi</taxon>
        <taxon>Dikarya</taxon>
        <taxon>Basidiomycota</taxon>
        <taxon>Agaricomycotina</taxon>
        <taxon>Agaricomycetes</taxon>
        <taxon>Cantharellales</taxon>
        <taxon>Ceratobasidiaceae</taxon>
        <taxon>Ceratobasidium</taxon>
    </lineage>
</organism>
<evidence type="ECO:0000256" key="8">
    <source>
        <dbReference type="ARBA" id="ARBA00048679"/>
    </source>
</evidence>
<dbReference type="GO" id="GO:0005737">
    <property type="term" value="C:cytoplasm"/>
    <property type="evidence" value="ECO:0007669"/>
    <property type="project" value="TreeGrafter"/>
</dbReference>
<feature type="region of interest" description="Disordered" evidence="9">
    <location>
        <begin position="94"/>
        <end position="199"/>
    </location>
</feature>
<evidence type="ECO:0000256" key="3">
    <source>
        <dbReference type="ARBA" id="ARBA00022679"/>
    </source>
</evidence>
<dbReference type="SMART" id="SM01331">
    <property type="entry name" value="DUF3635"/>
    <property type="match status" value="1"/>
</dbReference>
<evidence type="ECO:0000256" key="2">
    <source>
        <dbReference type="ARBA" id="ARBA00022527"/>
    </source>
</evidence>
<feature type="compositionally biased region" description="Polar residues" evidence="9">
    <location>
        <begin position="406"/>
        <end position="420"/>
    </location>
</feature>
<feature type="compositionally biased region" description="Low complexity" evidence="9">
    <location>
        <begin position="421"/>
        <end position="430"/>
    </location>
</feature>
<feature type="region of interest" description="Disordered" evidence="9">
    <location>
        <begin position="270"/>
        <end position="480"/>
    </location>
</feature>
<feature type="region of interest" description="Disordered" evidence="9">
    <location>
        <begin position="701"/>
        <end position="720"/>
    </location>
</feature>
<evidence type="ECO:0000256" key="1">
    <source>
        <dbReference type="ARBA" id="ARBA00012513"/>
    </source>
</evidence>
<accession>A0A5N5QQX2</accession>
<dbReference type="Proteomes" id="UP000383932">
    <property type="component" value="Unassembled WGS sequence"/>
</dbReference>
<dbReference type="InterPro" id="IPR011009">
    <property type="entry name" value="Kinase-like_dom_sf"/>
</dbReference>
<keyword evidence="2" id="KW-0723">Serine/threonine-protein kinase</keyword>
<reference evidence="11 12" key="1">
    <citation type="journal article" date="2019" name="Fungal Biol. Biotechnol.">
        <title>Draft genome sequence of fastidious pathogen Ceratobasidium theobromae, which causes vascular-streak dieback in Theobroma cacao.</title>
        <authorList>
            <person name="Ali S.S."/>
            <person name="Asman A."/>
            <person name="Shao J."/>
            <person name="Firmansyah A.P."/>
            <person name="Susilo A.W."/>
            <person name="Rosmana A."/>
            <person name="McMahon P."/>
            <person name="Junaid M."/>
            <person name="Guest D."/>
            <person name="Kheng T.Y."/>
            <person name="Meinhardt L.W."/>
            <person name="Bailey B.A."/>
        </authorList>
    </citation>
    <scope>NUCLEOTIDE SEQUENCE [LARGE SCALE GENOMIC DNA]</scope>
    <source>
        <strain evidence="11 12">CT2</strain>
    </source>
</reference>